<dbReference type="EMBL" id="NIZW01000003">
    <property type="protein sequence ID" value="PHQ36113.1"/>
    <property type="molecule type" value="Genomic_DNA"/>
</dbReference>
<accession>A0A2G1WAQ7</accession>
<dbReference type="RefSeq" id="WP_099259744.1">
    <property type="nucleotide sequence ID" value="NZ_NIZW01000003.1"/>
</dbReference>
<dbReference type="GeneID" id="90607657"/>
<proteinExistence type="predicted"/>
<sequence>MAQLYDLLENVNDRDTFLAFVRALADEREAAQQLERDEPTRYMLGGAHDWQNGDISSYLYAACEYFTDRPLSPPETEPSWRMFADFLWCGKIIE</sequence>
<evidence type="ECO:0000313" key="2">
    <source>
        <dbReference type="Proteomes" id="UP000225740"/>
    </source>
</evidence>
<dbReference type="Proteomes" id="UP000225740">
    <property type="component" value="Unassembled WGS sequence"/>
</dbReference>
<keyword evidence="2" id="KW-1185">Reference proteome</keyword>
<name>A0A2G1WAQ7_9BACT</name>
<comment type="caution">
    <text evidence="1">The sequence shown here is derived from an EMBL/GenBank/DDBJ whole genome shotgun (WGS) entry which is preliminary data.</text>
</comment>
<reference evidence="1 2" key="1">
    <citation type="submission" date="2017-06" db="EMBL/GenBank/DDBJ databases">
        <title>Description of Rhodopirellula bahusiensis sp. nov.</title>
        <authorList>
            <person name="Kizina J."/>
            <person name="Harder J."/>
        </authorList>
    </citation>
    <scope>NUCLEOTIDE SEQUENCE [LARGE SCALE GENOMIC DNA]</scope>
    <source>
        <strain evidence="1 2">SWK21</strain>
    </source>
</reference>
<protein>
    <submittedName>
        <fullName evidence="1">Uncharacterized protein</fullName>
    </submittedName>
</protein>
<dbReference type="AlphaFoldDB" id="A0A2G1WAQ7"/>
<evidence type="ECO:0000313" key="1">
    <source>
        <dbReference type="EMBL" id="PHQ36113.1"/>
    </source>
</evidence>
<gene>
    <name evidence="1" type="ORF">CEE69_05360</name>
</gene>
<organism evidence="1 2">
    <name type="scientific">Rhodopirellula bahusiensis</name>
    <dbReference type="NCBI Taxonomy" id="2014065"/>
    <lineage>
        <taxon>Bacteria</taxon>
        <taxon>Pseudomonadati</taxon>
        <taxon>Planctomycetota</taxon>
        <taxon>Planctomycetia</taxon>
        <taxon>Pirellulales</taxon>
        <taxon>Pirellulaceae</taxon>
        <taxon>Rhodopirellula</taxon>
    </lineage>
</organism>
<dbReference type="OrthoDB" id="2628285at2"/>